<organism evidence="1 2">
    <name type="scientific">Treponema lecithinolyticum ATCC 700332</name>
    <dbReference type="NCBI Taxonomy" id="1321815"/>
    <lineage>
        <taxon>Bacteria</taxon>
        <taxon>Pseudomonadati</taxon>
        <taxon>Spirochaetota</taxon>
        <taxon>Spirochaetia</taxon>
        <taxon>Spirochaetales</taxon>
        <taxon>Treponemataceae</taxon>
        <taxon>Treponema</taxon>
    </lineage>
</organism>
<evidence type="ECO:0000313" key="1">
    <source>
        <dbReference type="EMBL" id="ERJ91489.1"/>
    </source>
</evidence>
<sequence length="41" mass="5104">MPGIYIIRSRYTKIWKIFKIFSKNFRHATQKPKTVRKFVKF</sequence>
<name>A0ABN0NW12_TRELE</name>
<dbReference type="Proteomes" id="UP000016649">
    <property type="component" value="Unassembled WGS sequence"/>
</dbReference>
<evidence type="ECO:0000313" key="2">
    <source>
        <dbReference type="Proteomes" id="UP000016649"/>
    </source>
</evidence>
<comment type="caution">
    <text evidence="1">The sequence shown here is derived from an EMBL/GenBank/DDBJ whole genome shotgun (WGS) entry which is preliminary data.</text>
</comment>
<keyword evidence="2" id="KW-1185">Reference proteome</keyword>
<dbReference type="EMBL" id="AWVH01000045">
    <property type="protein sequence ID" value="ERJ91489.1"/>
    <property type="molecule type" value="Genomic_DNA"/>
</dbReference>
<accession>A0ABN0NW12</accession>
<proteinExistence type="predicted"/>
<protein>
    <submittedName>
        <fullName evidence="1">Uncharacterized protein</fullName>
    </submittedName>
</protein>
<gene>
    <name evidence="1" type="ORF">HMPREF9193_02190</name>
</gene>
<reference evidence="1 2" key="1">
    <citation type="submission" date="2013-08" db="EMBL/GenBank/DDBJ databases">
        <authorList>
            <person name="Weinstock G."/>
            <person name="Sodergren E."/>
            <person name="Wylie T."/>
            <person name="Fulton L."/>
            <person name="Fulton R."/>
            <person name="Fronick C."/>
            <person name="O'Laughlin M."/>
            <person name="Godfrey J."/>
            <person name="Miner T."/>
            <person name="Herter B."/>
            <person name="Appelbaum E."/>
            <person name="Cordes M."/>
            <person name="Lek S."/>
            <person name="Wollam A."/>
            <person name="Pepin K.H."/>
            <person name="Palsikar V.B."/>
            <person name="Mitreva M."/>
            <person name="Wilson R.K."/>
        </authorList>
    </citation>
    <scope>NUCLEOTIDE SEQUENCE [LARGE SCALE GENOMIC DNA]</scope>
    <source>
        <strain evidence="1 2">ATCC 700332</strain>
    </source>
</reference>